<feature type="domain" description="RING-type" evidence="17">
    <location>
        <begin position="139"/>
        <end position="181"/>
    </location>
</feature>
<dbReference type="Proteomes" id="UP000813463">
    <property type="component" value="Chromosome 3"/>
</dbReference>
<sequence length="347" mass="37920">MKIRHCCTINHLYILSLLLPILISTSLINTVEAQPPPYDPSSPSLPVDDYGLDGNKISPSMALIVIVLVLGFFVTGCVSIYIQQCSNSNNSSSDIAGNGNVMKMNLRRGLDQSVIDTFPIFVYSDEVQELKIGKGNLECAVCLNEFEKDETLRLLPKCDHVFHPECIDVWLSGHTTCPVCRADLVPDPDHELSGKEETHPELDPGLISDGVEVTIVPELMTKGRLGVLRSHSTGHSLSGLGEDRERFTLRLPDEIRKQLVVVVAPPKLKRSASFVALPRVSSSRRGYRSGGGGEGSGSSRYVRFFGRSFRWTARNNGGDSGGDGDSRSKRFFGTVVTPVEGLPRLPV</sequence>
<dbReference type="RefSeq" id="XP_021852201.1">
    <property type="nucleotide sequence ID" value="XM_021996509.2"/>
</dbReference>
<dbReference type="InterPro" id="IPR001841">
    <property type="entry name" value="Znf_RING"/>
</dbReference>
<keyword evidence="9" id="KW-0833">Ubl conjugation pathway</keyword>
<dbReference type="Pfam" id="PF13639">
    <property type="entry name" value="zf-RING_2"/>
    <property type="match status" value="1"/>
</dbReference>
<evidence type="ECO:0000256" key="2">
    <source>
        <dbReference type="ARBA" id="ARBA00004167"/>
    </source>
</evidence>
<dbReference type="GO" id="GO:0008270">
    <property type="term" value="F:zinc ion binding"/>
    <property type="evidence" value="ECO:0007669"/>
    <property type="project" value="UniProtKB-KW"/>
</dbReference>
<comment type="similarity">
    <text evidence="13">Belongs to the RING-type zinc finger family. ATL subfamily.</text>
</comment>
<evidence type="ECO:0000313" key="19">
    <source>
        <dbReference type="RefSeq" id="XP_021852201.1"/>
    </source>
</evidence>
<evidence type="ECO:0000256" key="5">
    <source>
        <dbReference type="ARBA" id="ARBA00022679"/>
    </source>
</evidence>
<proteinExistence type="inferred from homology"/>
<keyword evidence="12 15" id="KW-0472">Membrane</keyword>
<name>A0A9R0IMP2_SPIOL</name>
<accession>A0A9R0IMP2</accession>
<comment type="pathway">
    <text evidence="3">Protein modification; protein ubiquitination.</text>
</comment>
<evidence type="ECO:0000256" key="15">
    <source>
        <dbReference type="SAM" id="Phobius"/>
    </source>
</evidence>
<dbReference type="PROSITE" id="PS50089">
    <property type="entry name" value="ZF_RING_2"/>
    <property type="match status" value="1"/>
</dbReference>
<protein>
    <recommendedName>
        <fullName evidence="4">RING-type E3 ubiquitin transferase</fullName>
        <ecNumber evidence="4">2.3.2.27</ecNumber>
    </recommendedName>
</protein>
<evidence type="ECO:0000256" key="4">
    <source>
        <dbReference type="ARBA" id="ARBA00012483"/>
    </source>
</evidence>
<evidence type="ECO:0000256" key="16">
    <source>
        <dbReference type="SAM" id="SignalP"/>
    </source>
</evidence>
<dbReference type="GO" id="GO:0061630">
    <property type="term" value="F:ubiquitin protein ligase activity"/>
    <property type="evidence" value="ECO:0007669"/>
    <property type="project" value="UniProtKB-EC"/>
</dbReference>
<evidence type="ECO:0000256" key="8">
    <source>
        <dbReference type="ARBA" id="ARBA00022771"/>
    </source>
</evidence>
<gene>
    <name evidence="19" type="primary">LOC110791752</name>
</gene>
<dbReference type="CDD" id="cd16461">
    <property type="entry name" value="RING-H2_EL5-like"/>
    <property type="match status" value="1"/>
</dbReference>
<keyword evidence="7" id="KW-0479">Metal-binding</keyword>
<keyword evidence="6 15" id="KW-0812">Transmembrane</keyword>
<keyword evidence="18" id="KW-1185">Reference proteome</keyword>
<keyword evidence="11 15" id="KW-1133">Transmembrane helix</keyword>
<evidence type="ECO:0000259" key="17">
    <source>
        <dbReference type="PROSITE" id="PS50089"/>
    </source>
</evidence>
<evidence type="ECO:0000256" key="10">
    <source>
        <dbReference type="ARBA" id="ARBA00022833"/>
    </source>
</evidence>
<reference evidence="18" key="1">
    <citation type="journal article" date="2021" name="Nat. Commun.">
        <title>Genomic analyses provide insights into spinach domestication and the genetic basis of agronomic traits.</title>
        <authorList>
            <person name="Cai X."/>
            <person name="Sun X."/>
            <person name="Xu C."/>
            <person name="Sun H."/>
            <person name="Wang X."/>
            <person name="Ge C."/>
            <person name="Zhang Z."/>
            <person name="Wang Q."/>
            <person name="Fei Z."/>
            <person name="Jiao C."/>
            <person name="Wang Q."/>
        </authorList>
    </citation>
    <scope>NUCLEOTIDE SEQUENCE [LARGE SCALE GENOMIC DNA]</scope>
    <source>
        <strain evidence="18">cv. Varoflay</strain>
    </source>
</reference>
<dbReference type="AlphaFoldDB" id="A0A9R0IMP2"/>
<dbReference type="PANTHER" id="PTHR14155:SF263">
    <property type="entry name" value="E3 UBIQUITIN-PROTEIN LIGASE ATL6"/>
    <property type="match status" value="1"/>
</dbReference>
<dbReference type="GeneID" id="110791752"/>
<evidence type="ECO:0000256" key="14">
    <source>
        <dbReference type="PROSITE-ProRule" id="PRU00175"/>
    </source>
</evidence>
<dbReference type="EC" id="2.3.2.27" evidence="4"/>
<evidence type="ECO:0000256" key="9">
    <source>
        <dbReference type="ARBA" id="ARBA00022786"/>
    </source>
</evidence>
<dbReference type="Gene3D" id="3.30.40.10">
    <property type="entry name" value="Zinc/RING finger domain, C3HC4 (zinc finger)"/>
    <property type="match status" value="1"/>
</dbReference>
<keyword evidence="16" id="KW-0732">Signal</keyword>
<dbReference type="SUPFAM" id="SSF57850">
    <property type="entry name" value="RING/U-box"/>
    <property type="match status" value="1"/>
</dbReference>
<evidence type="ECO:0000256" key="12">
    <source>
        <dbReference type="ARBA" id="ARBA00023136"/>
    </source>
</evidence>
<reference evidence="19" key="2">
    <citation type="submission" date="2025-08" db="UniProtKB">
        <authorList>
            <consortium name="RefSeq"/>
        </authorList>
    </citation>
    <scope>IDENTIFICATION</scope>
    <source>
        <tissue evidence="19">Leaf</tissue>
    </source>
</reference>
<evidence type="ECO:0000256" key="3">
    <source>
        <dbReference type="ARBA" id="ARBA00004906"/>
    </source>
</evidence>
<dbReference type="GO" id="GO:0016020">
    <property type="term" value="C:membrane"/>
    <property type="evidence" value="ECO:0007669"/>
    <property type="project" value="UniProtKB-SubCell"/>
</dbReference>
<feature type="transmembrane region" description="Helical" evidence="15">
    <location>
        <begin position="57"/>
        <end position="82"/>
    </location>
</feature>
<dbReference type="OrthoDB" id="8062037at2759"/>
<evidence type="ECO:0000256" key="13">
    <source>
        <dbReference type="ARBA" id="ARBA00024209"/>
    </source>
</evidence>
<evidence type="ECO:0000256" key="11">
    <source>
        <dbReference type="ARBA" id="ARBA00022989"/>
    </source>
</evidence>
<dbReference type="InterPro" id="IPR013083">
    <property type="entry name" value="Znf_RING/FYVE/PHD"/>
</dbReference>
<dbReference type="KEGG" id="soe:110791752"/>
<keyword evidence="10" id="KW-0862">Zinc</keyword>
<dbReference type="PANTHER" id="PTHR14155">
    <property type="entry name" value="RING FINGER DOMAIN-CONTAINING"/>
    <property type="match status" value="1"/>
</dbReference>
<feature type="chain" id="PRO_5040362881" description="RING-type E3 ubiquitin transferase" evidence="16">
    <location>
        <begin position="34"/>
        <end position="347"/>
    </location>
</feature>
<evidence type="ECO:0000256" key="6">
    <source>
        <dbReference type="ARBA" id="ARBA00022692"/>
    </source>
</evidence>
<dbReference type="SMART" id="SM00184">
    <property type="entry name" value="RING"/>
    <property type="match status" value="1"/>
</dbReference>
<dbReference type="InterPro" id="IPR053238">
    <property type="entry name" value="RING-H2_zinc_finger"/>
</dbReference>
<evidence type="ECO:0000256" key="7">
    <source>
        <dbReference type="ARBA" id="ARBA00022723"/>
    </source>
</evidence>
<dbReference type="FunFam" id="3.30.40.10:FF:000187">
    <property type="entry name" value="E3 ubiquitin-protein ligase ATL6"/>
    <property type="match status" value="1"/>
</dbReference>
<evidence type="ECO:0000313" key="18">
    <source>
        <dbReference type="Proteomes" id="UP000813463"/>
    </source>
</evidence>
<keyword evidence="8 14" id="KW-0863">Zinc-finger</keyword>
<feature type="signal peptide" evidence="16">
    <location>
        <begin position="1"/>
        <end position="33"/>
    </location>
</feature>
<organism evidence="18 19">
    <name type="scientific">Spinacia oleracea</name>
    <name type="common">Spinach</name>
    <dbReference type="NCBI Taxonomy" id="3562"/>
    <lineage>
        <taxon>Eukaryota</taxon>
        <taxon>Viridiplantae</taxon>
        <taxon>Streptophyta</taxon>
        <taxon>Embryophyta</taxon>
        <taxon>Tracheophyta</taxon>
        <taxon>Spermatophyta</taxon>
        <taxon>Magnoliopsida</taxon>
        <taxon>eudicotyledons</taxon>
        <taxon>Gunneridae</taxon>
        <taxon>Pentapetalae</taxon>
        <taxon>Caryophyllales</taxon>
        <taxon>Chenopodiaceae</taxon>
        <taxon>Chenopodioideae</taxon>
        <taxon>Anserineae</taxon>
        <taxon>Spinacia</taxon>
    </lineage>
</organism>
<comment type="catalytic activity">
    <reaction evidence="1">
        <text>S-ubiquitinyl-[E2 ubiquitin-conjugating enzyme]-L-cysteine + [acceptor protein]-L-lysine = [E2 ubiquitin-conjugating enzyme]-L-cysteine + N(6)-ubiquitinyl-[acceptor protein]-L-lysine.</text>
        <dbReference type="EC" id="2.3.2.27"/>
    </reaction>
</comment>
<keyword evidence="5" id="KW-0808">Transferase</keyword>
<evidence type="ECO:0000256" key="1">
    <source>
        <dbReference type="ARBA" id="ARBA00000900"/>
    </source>
</evidence>
<comment type="subcellular location">
    <subcellularLocation>
        <location evidence="2">Membrane</location>
        <topology evidence="2">Single-pass membrane protein</topology>
    </subcellularLocation>
</comment>